<evidence type="ECO:0000313" key="2">
    <source>
        <dbReference type="Proteomes" id="UP000886998"/>
    </source>
</evidence>
<proteinExistence type="predicted"/>
<gene>
    <name evidence="1" type="ORF">TNIN_407541</name>
</gene>
<dbReference type="Proteomes" id="UP000886998">
    <property type="component" value="Unassembled WGS sequence"/>
</dbReference>
<protein>
    <submittedName>
        <fullName evidence="1">Uncharacterized protein</fullName>
    </submittedName>
</protein>
<reference evidence="1" key="1">
    <citation type="submission" date="2020-08" db="EMBL/GenBank/DDBJ databases">
        <title>Multicomponent nature underlies the extraordinary mechanical properties of spider dragline silk.</title>
        <authorList>
            <person name="Kono N."/>
            <person name="Nakamura H."/>
            <person name="Mori M."/>
            <person name="Yoshida Y."/>
            <person name="Ohtoshi R."/>
            <person name="Malay A.D."/>
            <person name="Moran D.A.P."/>
            <person name="Tomita M."/>
            <person name="Numata K."/>
            <person name="Arakawa K."/>
        </authorList>
    </citation>
    <scope>NUCLEOTIDE SEQUENCE</scope>
</reference>
<sequence>FMIRPFVGHFVELGSVVNCPGRGAHRNIRTEDHENTLRQSVADDPSVSIRRHSSHFRSFLQNND</sequence>
<accession>A0A8X6JCZ8</accession>
<feature type="non-terminal residue" evidence="1">
    <location>
        <position position="1"/>
    </location>
</feature>
<name>A0A8X6JCZ8_9ARAC</name>
<dbReference type="EMBL" id="BMAV01027495">
    <property type="protein sequence ID" value="GFS59800.1"/>
    <property type="molecule type" value="Genomic_DNA"/>
</dbReference>
<evidence type="ECO:0000313" key="1">
    <source>
        <dbReference type="EMBL" id="GFS59800.1"/>
    </source>
</evidence>
<keyword evidence="2" id="KW-1185">Reference proteome</keyword>
<dbReference type="AlphaFoldDB" id="A0A8X6JCZ8"/>
<comment type="caution">
    <text evidence="1">The sequence shown here is derived from an EMBL/GenBank/DDBJ whole genome shotgun (WGS) entry which is preliminary data.</text>
</comment>
<organism evidence="1 2">
    <name type="scientific">Trichonephila inaurata madagascariensis</name>
    <dbReference type="NCBI Taxonomy" id="2747483"/>
    <lineage>
        <taxon>Eukaryota</taxon>
        <taxon>Metazoa</taxon>
        <taxon>Ecdysozoa</taxon>
        <taxon>Arthropoda</taxon>
        <taxon>Chelicerata</taxon>
        <taxon>Arachnida</taxon>
        <taxon>Araneae</taxon>
        <taxon>Araneomorphae</taxon>
        <taxon>Entelegynae</taxon>
        <taxon>Araneoidea</taxon>
        <taxon>Nephilidae</taxon>
        <taxon>Trichonephila</taxon>
        <taxon>Trichonephila inaurata</taxon>
    </lineage>
</organism>